<dbReference type="AlphaFoldDB" id="A0A7M1AXB1"/>
<dbReference type="EMBL" id="CP041165">
    <property type="protein sequence ID" value="QOP42083.1"/>
    <property type="molecule type" value="Genomic_DNA"/>
</dbReference>
<sequence length="149" mass="16727">MNKKIIIFTVLLTNITFAYALPVEVREVSTTSESRKNSETLASMSVEALHARGLEKNAAQQKVVNSLKHDEVLSHKMAQNILKHFDEIEHHNIVSYISDAALFGKSVDLSSYETLISLVQKTTKVVLEQESLEKLEKISFENKGLVKLS</sequence>
<name>A0A7M1AXB1_9BACT</name>
<dbReference type="Proteomes" id="UP000593910">
    <property type="component" value="Chromosome"/>
</dbReference>
<accession>A0A7M1AXB1</accession>
<reference evidence="1 2" key="1">
    <citation type="submission" date="2019-06" db="EMBL/GenBank/DDBJ databases">
        <title>Sulfurimonas gotlandica sp. nov., a chemoautotrophic and psychrotolerant epsilonproteobacterium isolated from a pelagic redoxcline, and an emended description of the genus Sulfurimonas.</title>
        <authorList>
            <person name="Wang S."/>
            <person name="Jiang L."/>
            <person name="Shao Z."/>
        </authorList>
    </citation>
    <scope>NUCLEOTIDE SEQUENCE [LARGE SCALE GENOMIC DNA]</scope>
    <source>
        <strain evidence="1 2">B2</strain>
    </source>
</reference>
<proteinExistence type="predicted"/>
<organism evidence="1 2">
    <name type="scientific">Sulfurimonas marina</name>
    <dbReference type="NCBI Taxonomy" id="2590551"/>
    <lineage>
        <taxon>Bacteria</taxon>
        <taxon>Pseudomonadati</taxon>
        <taxon>Campylobacterota</taxon>
        <taxon>Epsilonproteobacteria</taxon>
        <taxon>Campylobacterales</taxon>
        <taxon>Sulfurimonadaceae</taxon>
        <taxon>Sulfurimonas</taxon>
    </lineage>
</organism>
<keyword evidence="2" id="KW-1185">Reference proteome</keyword>
<dbReference type="KEGG" id="smax:FJR03_10175"/>
<evidence type="ECO:0000313" key="2">
    <source>
        <dbReference type="Proteomes" id="UP000593910"/>
    </source>
</evidence>
<protein>
    <submittedName>
        <fullName evidence="1">Uncharacterized protein</fullName>
    </submittedName>
</protein>
<dbReference type="RefSeq" id="WP_193113404.1">
    <property type="nucleotide sequence ID" value="NZ_CP041165.1"/>
</dbReference>
<gene>
    <name evidence="1" type="ORF">FJR03_10175</name>
</gene>
<evidence type="ECO:0000313" key="1">
    <source>
        <dbReference type="EMBL" id="QOP42083.1"/>
    </source>
</evidence>